<dbReference type="InterPro" id="IPR053211">
    <property type="entry name" value="DNA_repair-toleration"/>
</dbReference>
<organism evidence="7 8">
    <name type="scientific">Oldenlandia corymbosa var. corymbosa</name>
    <dbReference type="NCBI Taxonomy" id="529605"/>
    <lineage>
        <taxon>Eukaryota</taxon>
        <taxon>Viridiplantae</taxon>
        <taxon>Streptophyta</taxon>
        <taxon>Embryophyta</taxon>
        <taxon>Tracheophyta</taxon>
        <taxon>Spermatophyta</taxon>
        <taxon>Magnoliopsida</taxon>
        <taxon>eudicotyledons</taxon>
        <taxon>Gunneridae</taxon>
        <taxon>Pentapetalae</taxon>
        <taxon>asterids</taxon>
        <taxon>lamiids</taxon>
        <taxon>Gentianales</taxon>
        <taxon>Rubiaceae</taxon>
        <taxon>Rubioideae</taxon>
        <taxon>Spermacoceae</taxon>
        <taxon>Hedyotis-Oldenlandia complex</taxon>
        <taxon>Oldenlandia</taxon>
    </lineage>
</organism>
<feature type="chain" id="PRO_5043505494" evidence="4">
    <location>
        <begin position="19"/>
        <end position="246"/>
    </location>
</feature>
<keyword evidence="3" id="KW-0677">Repeat</keyword>
<feature type="domain" description="Leucine-rich repeat-containing N-terminal plant-type" evidence="5">
    <location>
        <begin position="27"/>
        <end position="74"/>
    </location>
</feature>
<protein>
    <submittedName>
        <fullName evidence="7">OLC1v1028658C1</fullName>
    </submittedName>
</protein>
<dbReference type="InterPro" id="IPR032675">
    <property type="entry name" value="LRR_dom_sf"/>
</dbReference>
<feature type="signal peptide" evidence="4">
    <location>
        <begin position="1"/>
        <end position="18"/>
    </location>
</feature>
<dbReference type="PANTHER" id="PTHR48060:SF24">
    <property type="entry name" value="NON-SPECIFIC SERINE_THREONINE PROTEIN KINASE"/>
    <property type="match status" value="1"/>
</dbReference>
<name>A0AAV1CCQ2_OLDCO</name>
<evidence type="ECO:0000259" key="6">
    <source>
        <dbReference type="Pfam" id="PF13456"/>
    </source>
</evidence>
<dbReference type="InterPro" id="IPR002156">
    <property type="entry name" value="RNaseH_domain"/>
</dbReference>
<gene>
    <name evidence="7" type="ORF">OLC1_LOCUS4687</name>
</gene>
<sequence>MFHWVLVFLSLCCSQGAAHSSSPSSAQTEAAALLTWKSNLLNPSNPLLSSWHLHQPITNGSRTRSPCNWYGVSCINGSVHTLNLTESNISGTLHGFPFLSLPNLEYLDFSMNELSGSIPPQLDESIFCGESFDRIPAGGDTNIDIINRRLPIQSNPDNQGTGGSYDTRYKAGGSYDRFSELWGLYHGLKLAWNNGEKQIMAEMDSRAAVHIVEANCLPDCLAGLKKPSFWGVRRLQKPPLEVQPWL</sequence>
<evidence type="ECO:0000256" key="4">
    <source>
        <dbReference type="SAM" id="SignalP"/>
    </source>
</evidence>
<dbReference type="PANTHER" id="PTHR48060">
    <property type="entry name" value="DNA DAMAGE-REPAIR/TOLERATION PROTEIN DRT100"/>
    <property type="match status" value="1"/>
</dbReference>
<evidence type="ECO:0000313" key="8">
    <source>
        <dbReference type="Proteomes" id="UP001161247"/>
    </source>
</evidence>
<dbReference type="SUPFAM" id="SSF52058">
    <property type="entry name" value="L domain-like"/>
    <property type="match status" value="1"/>
</dbReference>
<dbReference type="GO" id="GO:0003676">
    <property type="term" value="F:nucleic acid binding"/>
    <property type="evidence" value="ECO:0007669"/>
    <property type="project" value="InterPro"/>
</dbReference>
<accession>A0AAV1CCQ2</accession>
<dbReference type="InterPro" id="IPR013210">
    <property type="entry name" value="LRR_N_plant-typ"/>
</dbReference>
<dbReference type="AlphaFoldDB" id="A0AAV1CCQ2"/>
<proteinExistence type="predicted"/>
<evidence type="ECO:0000256" key="2">
    <source>
        <dbReference type="ARBA" id="ARBA00022729"/>
    </source>
</evidence>
<dbReference type="GO" id="GO:0004523">
    <property type="term" value="F:RNA-DNA hybrid ribonuclease activity"/>
    <property type="evidence" value="ECO:0007669"/>
    <property type="project" value="InterPro"/>
</dbReference>
<feature type="domain" description="RNase H type-1" evidence="6">
    <location>
        <begin position="178"/>
        <end position="212"/>
    </location>
</feature>
<evidence type="ECO:0000256" key="1">
    <source>
        <dbReference type="ARBA" id="ARBA00022614"/>
    </source>
</evidence>
<keyword evidence="1" id="KW-0433">Leucine-rich repeat</keyword>
<dbReference type="EMBL" id="OX459119">
    <property type="protein sequence ID" value="CAI9093215.1"/>
    <property type="molecule type" value="Genomic_DNA"/>
</dbReference>
<reference evidence="7" key="1">
    <citation type="submission" date="2023-03" db="EMBL/GenBank/DDBJ databases">
        <authorList>
            <person name="Julca I."/>
        </authorList>
    </citation>
    <scope>NUCLEOTIDE SEQUENCE</scope>
</reference>
<evidence type="ECO:0000256" key="3">
    <source>
        <dbReference type="ARBA" id="ARBA00022737"/>
    </source>
</evidence>
<keyword evidence="2 4" id="KW-0732">Signal</keyword>
<evidence type="ECO:0000259" key="5">
    <source>
        <dbReference type="Pfam" id="PF08263"/>
    </source>
</evidence>
<keyword evidence="8" id="KW-1185">Reference proteome</keyword>
<evidence type="ECO:0000313" key="7">
    <source>
        <dbReference type="EMBL" id="CAI9093215.1"/>
    </source>
</evidence>
<dbReference type="Gene3D" id="3.80.10.10">
    <property type="entry name" value="Ribonuclease Inhibitor"/>
    <property type="match status" value="1"/>
</dbReference>
<dbReference type="Proteomes" id="UP001161247">
    <property type="component" value="Chromosome 2"/>
</dbReference>
<dbReference type="Pfam" id="PF08263">
    <property type="entry name" value="LRRNT_2"/>
    <property type="match status" value="1"/>
</dbReference>
<dbReference type="Pfam" id="PF13456">
    <property type="entry name" value="RVT_3"/>
    <property type="match status" value="1"/>
</dbReference>